<keyword evidence="2" id="KW-1185">Reference proteome</keyword>
<accession>A0ABT1YK18</accession>
<dbReference type="SUPFAM" id="SSF101697">
    <property type="entry name" value="Hypothetical protein YfhH"/>
    <property type="match status" value="1"/>
</dbReference>
<comment type="caution">
    <text evidence="1">The sequence shown here is derived from an EMBL/GenBank/DDBJ whole genome shotgun (WGS) entry which is preliminary data.</text>
</comment>
<name>A0ABT1YK18_9BACL</name>
<dbReference type="InterPro" id="IPR036289">
    <property type="entry name" value="YfhH"/>
</dbReference>
<protein>
    <submittedName>
        <fullName evidence="1">YfhH family protein</fullName>
    </submittedName>
</protein>
<dbReference type="Proteomes" id="UP001300012">
    <property type="component" value="Unassembled WGS sequence"/>
</dbReference>
<evidence type="ECO:0000313" key="1">
    <source>
        <dbReference type="EMBL" id="MCR8633535.1"/>
    </source>
</evidence>
<dbReference type="Gene3D" id="2.30.30.340">
    <property type="entry name" value="Hypothetical protein YfhH like domains"/>
    <property type="match status" value="1"/>
</dbReference>
<proteinExistence type="predicted"/>
<dbReference type="Pfam" id="PF08838">
    <property type="entry name" value="DUF1811"/>
    <property type="match status" value="1"/>
</dbReference>
<reference evidence="1 2" key="1">
    <citation type="submission" date="2022-08" db="EMBL/GenBank/DDBJ databases">
        <title>Paenibacillus endoradicis sp. nov., Paenibacillus radicibacter sp. nov and Paenibacillus pararadicis sp. nov., three cold-adapted plant growth-promoting bacteria isolated from root of Larix gmelinii in Great Khingan.</title>
        <authorList>
            <person name="Xue H."/>
        </authorList>
    </citation>
    <scope>NUCLEOTIDE SEQUENCE [LARGE SCALE GENOMIC DNA]</scope>
    <source>
        <strain evidence="1 2">N5-1-1-5</strain>
    </source>
</reference>
<dbReference type="InterPro" id="IPR014938">
    <property type="entry name" value="YfhH-like"/>
</dbReference>
<sequence>MKKLFSQMSREELELEMLQSLEAMEKAEFPSQKELLERKYYTAKAYTLNPLEFPPGIYKVIGHPVDASFKLNYINGIMGWGEMGEDLEASFPLSMLLPY</sequence>
<gene>
    <name evidence="1" type="ORF">NV381_20340</name>
</gene>
<organism evidence="1 2">
    <name type="scientific">Paenibacillus radicis</name>
    <name type="common">ex Xue et al. 2023</name>
    <dbReference type="NCBI Taxonomy" id="2972489"/>
    <lineage>
        <taxon>Bacteria</taxon>
        <taxon>Bacillati</taxon>
        <taxon>Bacillota</taxon>
        <taxon>Bacilli</taxon>
        <taxon>Bacillales</taxon>
        <taxon>Paenibacillaceae</taxon>
        <taxon>Paenibacillus</taxon>
    </lineage>
</organism>
<dbReference type="EMBL" id="JANQBD010000015">
    <property type="protein sequence ID" value="MCR8633535.1"/>
    <property type="molecule type" value="Genomic_DNA"/>
</dbReference>
<dbReference type="Gene3D" id="1.10.287.880">
    <property type="entry name" value="Hypothetical protein YfhH domain"/>
    <property type="match status" value="1"/>
</dbReference>
<evidence type="ECO:0000313" key="2">
    <source>
        <dbReference type="Proteomes" id="UP001300012"/>
    </source>
</evidence>
<dbReference type="RefSeq" id="WP_258215111.1">
    <property type="nucleotide sequence ID" value="NZ_JANQBD010000015.1"/>
</dbReference>